<evidence type="ECO:0000256" key="11">
    <source>
        <dbReference type="PIRSR" id="PIRSR600823-3"/>
    </source>
</evidence>
<dbReference type="Pfam" id="PF00141">
    <property type="entry name" value="peroxidase"/>
    <property type="match status" value="1"/>
</dbReference>
<keyword evidence="11" id="KW-0106">Calcium</keyword>
<keyword evidence="8" id="KW-0560">Oxidoreductase</keyword>
<comment type="cofactor">
    <cofactor evidence="11">
        <name>Ca(2+)</name>
        <dbReference type="ChEBI" id="CHEBI:29108"/>
    </cofactor>
    <text evidence="11">Binds 2 calcium ions per subunit.</text>
</comment>
<evidence type="ECO:0000256" key="9">
    <source>
        <dbReference type="ARBA" id="ARBA00023004"/>
    </source>
</evidence>
<comment type="similarity">
    <text evidence="13">Belongs to the peroxidase family.</text>
</comment>
<dbReference type="Proteomes" id="UP000242715">
    <property type="component" value="Unassembled WGS sequence"/>
</dbReference>
<dbReference type="InterPro" id="IPR000823">
    <property type="entry name" value="Peroxidase_pln"/>
</dbReference>
<dbReference type="PROSITE" id="PS00436">
    <property type="entry name" value="PEROXIDASE_2"/>
    <property type="match status" value="1"/>
</dbReference>
<dbReference type="AlphaFoldDB" id="A0A2Z6NR20"/>
<proteinExistence type="inferred from homology"/>
<dbReference type="PROSITE" id="PS50873">
    <property type="entry name" value="PEROXIDASE_4"/>
    <property type="match status" value="1"/>
</dbReference>
<dbReference type="EC" id="1.11.1.7" evidence="4"/>
<feature type="domain" description="Plant heme peroxidase family profile" evidence="16">
    <location>
        <begin position="23"/>
        <end position="69"/>
    </location>
</feature>
<dbReference type="GO" id="GO:0046872">
    <property type="term" value="F:metal ion binding"/>
    <property type="evidence" value="ECO:0007669"/>
    <property type="project" value="UniProtKB-KW"/>
</dbReference>
<feature type="region of interest" description="Disordered" evidence="14">
    <location>
        <begin position="73"/>
        <end position="94"/>
    </location>
</feature>
<gene>
    <name evidence="17" type="ORF">TSUD_61860</name>
</gene>
<evidence type="ECO:0000256" key="2">
    <source>
        <dbReference type="ARBA" id="ARBA00001970"/>
    </source>
</evidence>
<evidence type="ECO:0000256" key="13">
    <source>
        <dbReference type="RuleBase" id="RU004241"/>
    </source>
</evidence>
<comment type="function">
    <text evidence="3">Removal of H(2)O(2), oxidation of toxic reductants, biosynthesis and degradation of lignin, suberization, auxin catabolism, response to environmental stresses such as wounding, pathogen attack and oxidative stress. These functions might be dependent on each isozyme/isoform in each plant tissue.</text>
</comment>
<dbReference type="InterPro" id="IPR019794">
    <property type="entry name" value="Peroxidases_AS"/>
</dbReference>
<dbReference type="EMBL" id="DF973710">
    <property type="protein sequence ID" value="GAU38325.1"/>
    <property type="molecule type" value="Genomic_DNA"/>
</dbReference>
<keyword evidence="6" id="KW-0349">Heme</keyword>
<evidence type="ECO:0000256" key="8">
    <source>
        <dbReference type="ARBA" id="ARBA00023002"/>
    </source>
</evidence>
<keyword evidence="18" id="KW-1185">Reference proteome</keyword>
<evidence type="ECO:0000256" key="15">
    <source>
        <dbReference type="SAM" id="SignalP"/>
    </source>
</evidence>
<evidence type="ECO:0000256" key="10">
    <source>
        <dbReference type="PIRSR" id="PIRSR600823-1"/>
    </source>
</evidence>
<dbReference type="OrthoDB" id="1421480at2759"/>
<feature type="binding site" evidence="11">
    <location>
        <position position="65"/>
    </location>
    <ligand>
        <name>Ca(2+)</name>
        <dbReference type="ChEBI" id="CHEBI:29108"/>
        <label>1</label>
    </ligand>
</feature>
<evidence type="ECO:0000313" key="17">
    <source>
        <dbReference type="EMBL" id="GAU38325.1"/>
    </source>
</evidence>
<dbReference type="PANTHER" id="PTHR31388">
    <property type="entry name" value="PEROXIDASE 72-RELATED"/>
    <property type="match status" value="1"/>
</dbReference>
<keyword evidence="15" id="KW-0732">Signal</keyword>
<feature type="active site" description="Proton acceptor" evidence="10">
    <location>
        <position position="64"/>
    </location>
</feature>
<dbReference type="GO" id="GO:0140825">
    <property type="term" value="F:lactoperoxidase activity"/>
    <property type="evidence" value="ECO:0007669"/>
    <property type="project" value="UniProtKB-EC"/>
</dbReference>
<reference evidence="18" key="1">
    <citation type="journal article" date="2017" name="Front. Plant Sci.">
        <title>Climate Clever Clovers: New Paradigm to Reduce the Environmental Footprint of Ruminants by Breeding Low Methanogenic Forages Utilizing Haplotype Variation.</title>
        <authorList>
            <person name="Kaur P."/>
            <person name="Appels R."/>
            <person name="Bayer P.E."/>
            <person name="Keeble-Gagnere G."/>
            <person name="Wang J."/>
            <person name="Hirakawa H."/>
            <person name="Shirasawa K."/>
            <person name="Vercoe P."/>
            <person name="Stefanova K."/>
            <person name="Durmic Z."/>
            <person name="Nichols P."/>
            <person name="Revell C."/>
            <person name="Isobe S.N."/>
            <person name="Edwards D."/>
            <person name="Erskine W."/>
        </authorList>
    </citation>
    <scope>NUCLEOTIDE SEQUENCE [LARGE SCALE GENOMIC DNA]</scope>
    <source>
        <strain evidence="18">cv. Daliak</strain>
    </source>
</reference>
<dbReference type="InterPro" id="IPR002016">
    <property type="entry name" value="Haem_peroxidase"/>
</dbReference>
<comment type="cofactor">
    <cofactor evidence="2">
        <name>heme b</name>
        <dbReference type="ChEBI" id="CHEBI:60344"/>
    </cofactor>
</comment>
<feature type="compositionally biased region" description="Pro residues" evidence="14">
    <location>
        <begin position="73"/>
        <end position="92"/>
    </location>
</feature>
<dbReference type="SUPFAM" id="SSF48113">
    <property type="entry name" value="Heme-dependent peroxidases"/>
    <property type="match status" value="1"/>
</dbReference>
<evidence type="ECO:0000256" key="7">
    <source>
        <dbReference type="ARBA" id="ARBA00022723"/>
    </source>
</evidence>
<evidence type="ECO:0000256" key="12">
    <source>
        <dbReference type="PIRSR" id="PIRSR600823-4"/>
    </source>
</evidence>
<dbReference type="Gene3D" id="1.10.520.10">
    <property type="match status" value="1"/>
</dbReference>
<evidence type="ECO:0000256" key="5">
    <source>
        <dbReference type="ARBA" id="ARBA00022559"/>
    </source>
</evidence>
<evidence type="ECO:0000256" key="14">
    <source>
        <dbReference type="SAM" id="MobiDB-lite"/>
    </source>
</evidence>
<keyword evidence="9" id="KW-0408">Iron</keyword>
<comment type="catalytic activity">
    <reaction evidence="1">
        <text>2 a phenolic donor + H2O2 = 2 a phenolic radical donor + 2 H2O</text>
        <dbReference type="Rhea" id="RHEA:56136"/>
        <dbReference type="ChEBI" id="CHEBI:15377"/>
        <dbReference type="ChEBI" id="CHEBI:16240"/>
        <dbReference type="ChEBI" id="CHEBI:139520"/>
        <dbReference type="ChEBI" id="CHEBI:139521"/>
        <dbReference type="EC" id="1.11.1.7"/>
    </reaction>
</comment>
<dbReference type="GO" id="GO:0006979">
    <property type="term" value="P:response to oxidative stress"/>
    <property type="evidence" value="ECO:0007669"/>
    <property type="project" value="InterPro"/>
</dbReference>
<evidence type="ECO:0000256" key="3">
    <source>
        <dbReference type="ARBA" id="ARBA00002322"/>
    </source>
</evidence>
<name>A0A2Z6NR20_TRISU</name>
<feature type="chain" id="PRO_5016317772" description="peroxidase" evidence="15">
    <location>
        <begin position="23"/>
        <end position="137"/>
    </location>
</feature>
<feature type="signal peptide" evidence="15">
    <location>
        <begin position="1"/>
        <end position="22"/>
    </location>
</feature>
<evidence type="ECO:0000256" key="1">
    <source>
        <dbReference type="ARBA" id="ARBA00000189"/>
    </source>
</evidence>
<feature type="site" description="Transition state stabilizer" evidence="12">
    <location>
        <position position="60"/>
    </location>
</feature>
<sequence length="137" mass="15102">MANRIITSFVVTLVVLATICDAQLSSTFYDGTCPNALSTIRTAIRTAVSKERRMAASLIRLHFHDCFVQPEPPAAHPQPPKYNLGPLPPPAHPLEAQDAHAVESPVVVLVPAMKTQWPVHPLLSSQFISRPYNTREK</sequence>
<dbReference type="PRINTS" id="PR00461">
    <property type="entry name" value="PLPEROXIDASE"/>
</dbReference>
<accession>A0A2Z6NR20</accession>
<organism evidence="17 18">
    <name type="scientific">Trifolium subterraneum</name>
    <name type="common">Subterranean clover</name>
    <dbReference type="NCBI Taxonomy" id="3900"/>
    <lineage>
        <taxon>Eukaryota</taxon>
        <taxon>Viridiplantae</taxon>
        <taxon>Streptophyta</taxon>
        <taxon>Embryophyta</taxon>
        <taxon>Tracheophyta</taxon>
        <taxon>Spermatophyta</taxon>
        <taxon>Magnoliopsida</taxon>
        <taxon>eudicotyledons</taxon>
        <taxon>Gunneridae</taxon>
        <taxon>Pentapetalae</taxon>
        <taxon>rosids</taxon>
        <taxon>fabids</taxon>
        <taxon>Fabales</taxon>
        <taxon>Fabaceae</taxon>
        <taxon>Papilionoideae</taxon>
        <taxon>50 kb inversion clade</taxon>
        <taxon>NPAAA clade</taxon>
        <taxon>Hologalegina</taxon>
        <taxon>IRL clade</taxon>
        <taxon>Trifolieae</taxon>
        <taxon>Trifolium</taxon>
    </lineage>
</organism>
<protein>
    <recommendedName>
        <fullName evidence="4">peroxidase</fullName>
        <ecNumber evidence="4">1.11.1.7</ecNumber>
    </recommendedName>
</protein>
<feature type="binding site" evidence="11">
    <location>
        <position position="68"/>
    </location>
    <ligand>
        <name>Ca(2+)</name>
        <dbReference type="ChEBI" id="CHEBI:29108"/>
        <label>1</label>
    </ligand>
</feature>
<dbReference type="InterPro" id="IPR010255">
    <property type="entry name" value="Haem_peroxidase_sf"/>
</dbReference>
<keyword evidence="7 11" id="KW-0479">Metal-binding</keyword>
<evidence type="ECO:0000313" key="18">
    <source>
        <dbReference type="Proteomes" id="UP000242715"/>
    </source>
</evidence>
<evidence type="ECO:0000256" key="6">
    <source>
        <dbReference type="ARBA" id="ARBA00022617"/>
    </source>
</evidence>
<evidence type="ECO:0000256" key="4">
    <source>
        <dbReference type="ARBA" id="ARBA00012313"/>
    </source>
</evidence>
<keyword evidence="5" id="KW-0575">Peroxidase</keyword>
<dbReference type="PANTHER" id="PTHR31388:SF115">
    <property type="entry name" value="PEROXIDASE 5"/>
    <property type="match status" value="1"/>
</dbReference>
<dbReference type="GO" id="GO:0020037">
    <property type="term" value="F:heme binding"/>
    <property type="evidence" value="ECO:0007669"/>
    <property type="project" value="InterPro"/>
</dbReference>
<evidence type="ECO:0000259" key="16">
    <source>
        <dbReference type="PROSITE" id="PS50873"/>
    </source>
</evidence>